<keyword evidence="2" id="KW-1185">Reference proteome</keyword>
<dbReference type="Proteomes" id="UP001519272">
    <property type="component" value="Unassembled WGS sequence"/>
</dbReference>
<evidence type="ECO:0000313" key="1">
    <source>
        <dbReference type="EMBL" id="MBP1906314.1"/>
    </source>
</evidence>
<organism evidence="1 2">
    <name type="scientific">Paenibacillus turicensis</name>
    <dbReference type="NCBI Taxonomy" id="160487"/>
    <lineage>
        <taxon>Bacteria</taxon>
        <taxon>Bacillati</taxon>
        <taxon>Bacillota</taxon>
        <taxon>Bacilli</taxon>
        <taxon>Bacillales</taxon>
        <taxon>Paenibacillaceae</taxon>
        <taxon>Paenibacillus</taxon>
    </lineage>
</organism>
<proteinExistence type="predicted"/>
<gene>
    <name evidence="1" type="ORF">J2Z32_002963</name>
</gene>
<reference evidence="1 2" key="1">
    <citation type="submission" date="2021-03" db="EMBL/GenBank/DDBJ databases">
        <title>Genomic Encyclopedia of Type Strains, Phase IV (KMG-IV): sequencing the most valuable type-strain genomes for metagenomic binning, comparative biology and taxonomic classification.</title>
        <authorList>
            <person name="Goeker M."/>
        </authorList>
    </citation>
    <scope>NUCLEOTIDE SEQUENCE [LARGE SCALE GENOMIC DNA]</scope>
    <source>
        <strain evidence="1 2">DSM 14349</strain>
    </source>
</reference>
<evidence type="ECO:0000313" key="2">
    <source>
        <dbReference type="Proteomes" id="UP001519272"/>
    </source>
</evidence>
<comment type="caution">
    <text evidence="1">The sequence shown here is derived from an EMBL/GenBank/DDBJ whole genome shotgun (WGS) entry which is preliminary data.</text>
</comment>
<accession>A0ABS4FV30</accession>
<name>A0ABS4FV30_9BACL</name>
<dbReference type="EMBL" id="JAGGKG010000014">
    <property type="protein sequence ID" value="MBP1906314.1"/>
    <property type="molecule type" value="Genomic_DNA"/>
</dbReference>
<protein>
    <submittedName>
        <fullName evidence="1">Uncharacterized protein</fullName>
    </submittedName>
</protein>
<sequence length="94" mass="11420">MMDFITPQHTMIFAVFLISLSLVYKWVECRLLKCMLEQPEAFRHIGKEFRYRYQQLYREQSDARHIHLFDDEVTKKRLGAIKPSQLQSLDEKRE</sequence>